<evidence type="ECO:0000259" key="1">
    <source>
        <dbReference type="Pfam" id="PF13488"/>
    </source>
</evidence>
<reference evidence="2 3" key="1">
    <citation type="journal article" date="2000" name="Mar. Ecol. Prog. Ser.">
        <title>Phylogenetic characterization of endosymbionts in three hydrothermal vent mussels: influence on host distributions.</title>
        <authorList>
            <person name="Fujiwara Y."/>
            <person name="Takai K."/>
            <person name="Uematsu K."/>
            <person name="Tsuchida S."/>
            <person name="Hunt J.C."/>
            <person name="Hashimoto J."/>
        </authorList>
    </citation>
    <scope>NUCLEOTIDE SEQUENCE [LARGE SCALE GENOMIC DNA]</scope>
    <source>
        <strain evidence="2 3">Myojin Knoll</strain>
    </source>
</reference>
<dbReference type="OrthoDB" id="7068104at2"/>
<dbReference type="Proteomes" id="UP000067399">
    <property type="component" value="Chromosome"/>
</dbReference>
<dbReference type="RefSeq" id="WP_066043754.1">
    <property type="nucleotide sequence ID" value="NZ_AP013042.1"/>
</dbReference>
<dbReference type="STRING" id="1303921.BSEPE_0524"/>
<organism evidence="2 3">
    <name type="scientific">endosymbiont of Bathymodiolus septemdierum str. Myojin knoll</name>
    <dbReference type="NCBI Taxonomy" id="1303921"/>
    <lineage>
        <taxon>Bacteria</taxon>
        <taxon>Pseudomonadati</taxon>
        <taxon>Pseudomonadota</taxon>
        <taxon>Gammaproteobacteria</taxon>
        <taxon>sulfur-oxidizing symbionts</taxon>
    </lineage>
</organism>
<dbReference type="AlphaFoldDB" id="A0A0P0URS3"/>
<keyword evidence="2" id="KW-0449">Lipoprotein</keyword>
<dbReference type="EMBL" id="AP013042">
    <property type="protein sequence ID" value="BAS67533.1"/>
    <property type="molecule type" value="Genomic_DNA"/>
</dbReference>
<protein>
    <submittedName>
        <fullName evidence="2">Outer membrane lipoprotein SlyB</fullName>
    </submittedName>
</protein>
<dbReference type="InterPro" id="IPR039567">
    <property type="entry name" value="Gly-zipper"/>
</dbReference>
<keyword evidence="3" id="KW-1185">Reference proteome</keyword>
<dbReference type="KEGG" id="ebh:BSEPE_0524"/>
<sequence>MKNKVILLMLVVFLTSCQSSTNRFTQDERGANTYSSTETGQLSSVLEGNIISIKQVRLSGSKGMGSGIGTALGAVTGASVVGSDDSDKAAGAIIGGLLGAMAGRAIEENATADTGFEFLVKLSSDVIKAFVQKSKQGLRVGDQVYVLYGNGTARLTRK</sequence>
<accession>A0A0P0URS3</accession>
<dbReference type="Pfam" id="PF13488">
    <property type="entry name" value="Gly-zipper_Omp"/>
    <property type="match status" value="1"/>
</dbReference>
<reference evidence="2 3" key="2">
    <citation type="journal article" date="2016" name="ISME J.">
        <title>Heterogeneous composition of key metabolic gene clusters in a vent mussel symbiont population.</title>
        <authorList>
            <person name="Ikuta T."/>
            <person name="Takaki Y."/>
            <person name="Nagai Y."/>
            <person name="Shimamura S."/>
            <person name="Tsuda M."/>
            <person name="Kawagucci S."/>
            <person name="Aoki Y."/>
            <person name="Inoue K."/>
            <person name="Teruya M."/>
            <person name="Satou K."/>
            <person name="Teruya K."/>
            <person name="Shimoji M."/>
            <person name="Tamotsu H."/>
            <person name="Hirano T."/>
            <person name="Maruyama T."/>
            <person name="Yoshida T."/>
        </authorList>
    </citation>
    <scope>NUCLEOTIDE SEQUENCE [LARGE SCALE GENOMIC DNA]</scope>
    <source>
        <strain evidence="2 3">Myojin Knoll</strain>
    </source>
</reference>
<name>A0A0P0URS3_9GAMM</name>
<evidence type="ECO:0000313" key="3">
    <source>
        <dbReference type="Proteomes" id="UP000067399"/>
    </source>
</evidence>
<dbReference type="PROSITE" id="PS51257">
    <property type="entry name" value="PROKAR_LIPOPROTEIN"/>
    <property type="match status" value="1"/>
</dbReference>
<proteinExistence type="predicted"/>
<evidence type="ECO:0000313" key="2">
    <source>
        <dbReference type="EMBL" id="BAS67533.1"/>
    </source>
</evidence>
<feature type="domain" description="Glycine zipper" evidence="1">
    <location>
        <begin position="64"/>
        <end position="110"/>
    </location>
</feature>
<gene>
    <name evidence="2" type="primary">slyB</name>
    <name evidence="2" type="ORF">BSEPE_0524</name>
</gene>